<feature type="non-terminal residue" evidence="8">
    <location>
        <position position="1"/>
    </location>
</feature>
<dbReference type="GO" id="GO:0048188">
    <property type="term" value="C:Set1C/COMPASS complex"/>
    <property type="evidence" value="ECO:0007669"/>
    <property type="project" value="InterPro"/>
</dbReference>
<dbReference type="PANTHER" id="PTHR46174:SF1">
    <property type="entry name" value="CXXC-TYPE ZINC FINGER PROTEIN 1"/>
    <property type="match status" value="1"/>
</dbReference>
<dbReference type="OrthoDB" id="436852at2759"/>
<proteinExistence type="predicted"/>
<feature type="non-terminal residue" evidence="8">
    <location>
        <position position="50"/>
    </location>
</feature>
<evidence type="ECO:0000256" key="6">
    <source>
        <dbReference type="PROSITE-ProRule" id="PRU00146"/>
    </source>
</evidence>
<dbReference type="PROSITE" id="PS50016">
    <property type="entry name" value="ZF_PHD_2"/>
    <property type="match status" value="1"/>
</dbReference>
<keyword evidence="4" id="KW-0862">Zinc</keyword>
<dbReference type="InterPro" id="IPR013083">
    <property type="entry name" value="Znf_RING/FYVE/PHD"/>
</dbReference>
<dbReference type="GO" id="GO:0045893">
    <property type="term" value="P:positive regulation of DNA-templated transcription"/>
    <property type="evidence" value="ECO:0007669"/>
    <property type="project" value="TreeGrafter"/>
</dbReference>
<dbReference type="InterPro" id="IPR019786">
    <property type="entry name" value="Zinc_finger_PHD-type_CS"/>
</dbReference>
<keyword evidence="3 6" id="KW-0863">Zinc-finger</keyword>
<evidence type="ECO:0000259" key="7">
    <source>
        <dbReference type="PROSITE" id="PS50016"/>
    </source>
</evidence>
<dbReference type="InterPro" id="IPR019787">
    <property type="entry name" value="Znf_PHD-finger"/>
</dbReference>
<evidence type="ECO:0000256" key="4">
    <source>
        <dbReference type="ARBA" id="ARBA00022833"/>
    </source>
</evidence>
<gene>
    <name evidence="8" type="ORF">BDK51DRAFT_14360</name>
</gene>
<evidence type="ECO:0000313" key="9">
    <source>
        <dbReference type="Proteomes" id="UP000269721"/>
    </source>
</evidence>
<keyword evidence="5" id="KW-0539">Nucleus</keyword>
<dbReference type="Gene3D" id="3.30.40.10">
    <property type="entry name" value="Zinc/RING finger domain, C3HC4 (zinc finger)"/>
    <property type="match status" value="1"/>
</dbReference>
<evidence type="ECO:0000313" key="8">
    <source>
        <dbReference type="EMBL" id="RKO87120.1"/>
    </source>
</evidence>
<evidence type="ECO:0000256" key="1">
    <source>
        <dbReference type="ARBA" id="ARBA00004123"/>
    </source>
</evidence>
<sequence>LFCICRSADDGDPSRTMIGCDICQEWFHFTCVNLTDAEAEALDRYMCPVC</sequence>
<dbReference type="SUPFAM" id="SSF57903">
    <property type="entry name" value="FYVE/PHD zinc finger"/>
    <property type="match status" value="1"/>
</dbReference>
<dbReference type="Proteomes" id="UP000269721">
    <property type="component" value="Unassembled WGS sequence"/>
</dbReference>
<organism evidence="8 9">
    <name type="scientific">Blyttiomyces helicus</name>
    <dbReference type="NCBI Taxonomy" id="388810"/>
    <lineage>
        <taxon>Eukaryota</taxon>
        <taxon>Fungi</taxon>
        <taxon>Fungi incertae sedis</taxon>
        <taxon>Chytridiomycota</taxon>
        <taxon>Chytridiomycota incertae sedis</taxon>
        <taxon>Chytridiomycetes</taxon>
        <taxon>Chytridiomycetes incertae sedis</taxon>
        <taxon>Blyttiomyces</taxon>
    </lineage>
</organism>
<evidence type="ECO:0000256" key="5">
    <source>
        <dbReference type="ARBA" id="ARBA00023242"/>
    </source>
</evidence>
<comment type="subcellular location">
    <subcellularLocation>
        <location evidence="1">Nucleus</location>
    </subcellularLocation>
</comment>
<dbReference type="PANTHER" id="PTHR46174">
    <property type="entry name" value="CXXC-TYPE ZINC FINGER PROTEIN 1"/>
    <property type="match status" value="1"/>
</dbReference>
<dbReference type="InterPro" id="IPR037869">
    <property type="entry name" value="Spp1/CFP1"/>
</dbReference>
<dbReference type="GO" id="GO:0008270">
    <property type="term" value="F:zinc ion binding"/>
    <property type="evidence" value="ECO:0007669"/>
    <property type="project" value="UniProtKB-KW"/>
</dbReference>
<reference evidence="9" key="1">
    <citation type="journal article" date="2018" name="Nat. Microbiol.">
        <title>Leveraging single-cell genomics to expand the fungal tree of life.</title>
        <authorList>
            <person name="Ahrendt S.R."/>
            <person name="Quandt C.A."/>
            <person name="Ciobanu D."/>
            <person name="Clum A."/>
            <person name="Salamov A."/>
            <person name="Andreopoulos B."/>
            <person name="Cheng J.F."/>
            <person name="Woyke T."/>
            <person name="Pelin A."/>
            <person name="Henrissat B."/>
            <person name="Reynolds N.K."/>
            <person name="Benny G.L."/>
            <person name="Smith M.E."/>
            <person name="James T.Y."/>
            <person name="Grigoriev I.V."/>
        </authorList>
    </citation>
    <scope>NUCLEOTIDE SEQUENCE [LARGE SCALE GENOMIC DNA]</scope>
</reference>
<keyword evidence="2" id="KW-0479">Metal-binding</keyword>
<evidence type="ECO:0000256" key="3">
    <source>
        <dbReference type="ARBA" id="ARBA00022771"/>
    </source>
</evidence>
<protein>
    <recommendedName>
        <fullName evidence="7">PHD-type domain-containing protein</fullName>
    </recommendedName>
</protein>
<feature type="domain" description="PHD-type" evidence="7">
    <location>
        <begin position="1"/>
        <end position="50"/>
    </location>
</feature>
<dbReference type="AlphaFoldDB" id="A0A4P9W8J0"/>
<dbReference type="Pfam" id="PF00628">
    <property type="entry name" value="PHD"/>
    <property type="match status" value="1"/>
</dbReference>
<dbReference type="PROSITE" id="PS01359">
    <property type="entry name" value="ZF_PHD_1"/>
    <property type="match status" value="1"/>
</dbReference>
<dbReference type="InterPro" id="IPR001965">
    <property type="entry name" value="Znf_PHD"/>
</dbReference>
<dbReference type="InterPro" id="IPR011011">
    <property type="entry name" value="Znf_FYVE_PHD"/>
</dbReference>
<keyword evidence="9" id="KW-1185">Reference proteome</keyword>
<name>A0A4P9W8J0_9FUNG</name>
<accession>A0A4P9W8J0</accession>
<dbReference type="EMBL" id="KZ997665">
    <property type="protein sequence ID" value="RKO87120.1"/>
    <property type="molecule type" value="Genomic_DNA"/>
</dbReference>
<dbReference type="SMART" id="SM00249">
    <property type="entry name" value="PHD"/>
    <property type="match status" value="1"/>
</dbReference>
<evidence type="ECO:0000256" key="2">
    <source>
        <dbReference type="ARBA" id="ARBA00022723"/>
    </source>
</evidence>